<dbReference type="EMBL" id="RXOC01000008">
    <property type="protein sequence ID" value="RXF69076.1"/>
    <property type="molecule type" value="Genomic_DNA"/>
</dbReference>
<name>A0A4Q0M8N1_9SPHI</name>
<reference evidence="1 2" key="1">
    <citation type="submission" date="2018-12" db="EMBL/GenBank/DDBJ databases">
        <title>The Draft Genome Sequence of the Soil Bacterium Pedobacter tournemirensis R1.</title>
        <authorList>
            <person name="He J."/>
        </authorList>
    </citation>
    <scope>NUCLEOTIDE SEQUENCE [LARGE SCALE GENOMIC DNA]</scope>
    <source>
        <strain evidence="1 2">R1</strain>
    </source>
</reference>
<evidence type="ECO:0008006" key="3">
    <source>
        <dbReference type="Google" id="ProtNLM"/>
    </source>
</evidence>
<accession>A0A4Q0M8N1</accession>
<dbReference type="Proteomes" id="UP000290848">
    <property type="component" value="Unassembled WGS sequence"/>
</dbReference>
<evidence type="ECO:0000313" key="2">
    <source>
        <dbReference type="Proteomes" id="UP000290848"/>
    </source>
</evidence>
<comment type="caution">
    <text evidence="1">The sequence shown here is derived from an EMBL/GenBank/DDBJ whole genome shotgun (WGS) entry which is preliminary data.</text>
</comment>
<sequence>MKTSNKIILLAVVILLGLLVSYDLALQASFKKANYKDPFFNYSKLKYSNFDKVIVKAANQLKVEIRQSDTFAVRVSNFIKDNVEIGRVGDQLLVSLTDRTDSYVAYEKGVVIFMPRLREVIATDFKRMKEDGKGKVQLEADWREGNYTLVSGFDLNSLKINQVDNSMVILQNNRIGKLQAVEANGTHQSELRIEGSNRIDSAHISVKGTNILNLFWVDIPHLKYDLSEGATISLTGGALKLMKK</sequence>
<dbReference type="AlphaFoldDB" id="A0A4Q0M8N1"/>
<protein>
    <recommendedName>
        <fullName evidence="3">DUF2807 domain-containing protein</fullName>
    </recommendedName>
</protein>
<dbReference type="RefSeq" id="WP_128769884.1">
    <property type="nucleotide sequence ID" value="NZ_RXOC01000008.1"/>
</dbReference>
<dbReference type="Gene3D" id="2.160.20.120">
    <property type="match status" value="1"/>
</dbReference>
<evidence type="ECO:0000313" key="1">
    <source>
        <dbReference type="EMBL" id="RXF69076.1"/>
    </source>
</evidence>
<organism evidence="1 2">
    <name type="scientific">Arcticibacter tournemirensis</name>
    <dbReference type="NCBI Taxonomy" id="699437"/>
    <lineage>
        <taxon>Bacteria</taxon>
        <taxon>Pseudomonadati</taxon>
        <taxon>Bacteroidota</taxon>
        <taxon>Sphingobacteriia</taxon>
        <taxon>Sphingobacteriales</taxon>
        <taxon>Sphingobacteriaceae</taxon>
        <taxon>Arcticibacter</taxon>
    </lineage>
</organism>
<proteinExistence type="predicted"/>
<gene>
    <name evidence="1" type="ORF">EKH83_13045</name>
</gene>